<dbReference type="Gene3D" id="3.40.50.1360">
    <property type="match status" value="1"/>
</dbReference>
<dbReference type="InterPro" id="IPR012318">
    <property type="entry name" value="HTH_CRP"/>
</dbReference>
<dbReference type="SUPFAM" id="SSF100950">
    <property type="entry name" value="NagB/RpiA/CoA transferase-like"/>
    <property type="match status" value="1"/>
</dbReference>
<proteinExistence type="inferred from homology"/>
<dbReference type="AlphaFoldDB" id="A0A1I0CR08"/>
<dbReference type="PANTHER" id="PTHR34294:SF1">
    <property type="entry name" value="TRANSCRIPTIONAL REGULATOR LSRR"/>
    <property type="match status" value="1"/>
</dbReference>
<evidence type="ECO:0000259" key="6">
    <source>
        <dbReference type="Pfam" id="PF13545"/>
    </source>
</evidence>
<keyword evidence="3 7" id="KW-0238">DNA-binding</keyword>
<dbReference type="InterPro" id="IPR036390">
    <property type="entry name" value="WH_DNA-bd_sf"/>
</dbReference>
<evidence type="ECO:0000259" key="5">
    <source>
        <dbReference type="Pfam" id="PF04198"/>
    </source>
</evidence>
<protein>
    <submittedName>
        <fullName evidence="7">DNA-binding transcriptional regulator LsrR, DeoR family</fullName>
    </submittedName>
</protein>
<comment type="similarity">
    <text evidence="1">Belongs to the SorC transcriptional regulatory family.</text>
</comment>
<reference evidence="7 8" key="1">
    <citation type="submission" date="2016-10" db="EMBL/GenBank/DDBJ databases">
        <authorList>
            <person name="de Groot N.N."/>
        </authorList>
    </citation>
    <scope>NUCLEOTIDE SEQUENCE [LARGE SCALE GENOMIC DNA]</scope>
    <source>
        <strain evidence="7 8">DSM 11363</strain>
    </source>
</reference>
<name>A0A1I0CR08_9PSED</name>
<dbReference type="EMBL" id="FOHW01000008">
    <property type="protein sequence ID" value="SET22074.1"/>
    <property type="molecule type" value="Genomic_DNA"/>
</dbReference>
<dbReference type="InterPro" id="IPR007324">
    <property type="entry name" value="Sugar-bd_dom_put"/>
</dbReference>
<dbReference type="InterPro" id="IPR036388">
    <property type="entry name" value="WH-like_DNA-bd_sf"/>
</dbReference>
<dbReference type="GO" id="GO:0003677">
    <property type="term" value="F:DNA binding"/>
    <property type="evidence" value="ECO:0007669"/>
    <property type="project" value="UniProtKB-KW"/>
</dbReference>
<dbReference type="RefSeq" id="WP_083398749.1">
    <property type="nucleotide sequence ID" value="NZ_FOHW01000008.1"/>
</dbReference>
<dbReference type="OrthoDB" id="8339232at2"/>
<dbReference type="Proteomes" id="UP000182332">
    <property type="component" value="Unassembled WGS sequence"/>
</dbReference>
<dbReference type="Pfam" id="PF13545">
    <property type="entry name" value="HTH_Crp_2"/>
    <property type="match status" value="1"/>
</dbReference>
<dbReference type="InterPro" id="IPR037171">
    <property type="entry name" value="NagB/RpiA_transferase-like"/>
</dbReference>
<feature type="domain" description="HTH crp-type" evidence="6">
    <location>
        <begin position="33"/>
        <end position="65"/>
    </location>
</feature>
<organism evidence="7 8">
    <name type="scientific">Pseudomonas graminis</name>
    <dbReference type="NCBI Taxonomy" id="158627"/>
    <lineage>
        <taxon>Bacteria</taxon>
        <taxon>Pseudomonadati</taxon>
        <taxon>Pseudomonadota</taxon>
        <taxon>Gammaproteobacteria</taxon>
        <taxon>Pseudomonadales</taxon>
        <taxon>Pseudomonadaceae</taxon>
        <taxon>Pseudomonas</taxon>
    </lineage>
</organism>
<evidence type="ECO:0000313" key="8">
    <source>
        <dbReference type="Proteomes" id="UP000182332"/>
    </source>
</evidence>
<sequence length="327" mass="35848">MQNLYPDTTAHAEPVNTEDQFNIRIAWSYYVNNMTQQQIADRLGITRVRVNKALATCRETGVVQIRITSPLAACIELEDRLQARFGLRRVTVVPSPDDPASIFRVLGVGIAPSIEEYLVDGSIVAVGWGRTLRQAVRELSARALPNLTVLSLLGGLHYGSANNTVEIASSFAGLFGGSWYYLAAPVFAPSEQYRDMYLEEASVQAVLGKARQADLALLTVGDLSERSLMLELGLVNDEDASSLRAAGAVGDLLGRWLDRDGNEVNHPLNRRAVSLDLEDLRRIKKVVLVSGGPYKADIIRAVLLRNVVHELVIDESAARQLLDDNSL</sequence>
<evidence type="ECO:0000313" key="7">
    <source>
        <dbReference type="EMBL" id="SET22074.1"/>
    </source>
</evidence>
<keyword evidence="2" id="KW-0805">Transcription regulation</keyword>
<feature type="domain" description="Sugar-binding" evidence="5">
    <location>
        <begin position="70"/>
        <end position="322"/>
    </location>
</feature>
<dbReference type="SUPFAM" id="SSF46785">
    <property type="entry name" value="Winged helix' DNA-binding domain"/>
    <property type="match status" value="1"/>
</dbReference>
<dbReference type="Gene3D" id="1.10.10.10">
    <property type="entry name" value="Winged helix-like DNA-binding domain superfamily/Winged helix DNA-binding domain"/>
    <property type="match status" value="1"/>
</dbReference>
<dbReference type="PANTHER" id="PTHR34294">
    <property type="entry name" value="TRANSCRIPTIONAL REGULATOR-RELATED"/>
    <property type="match status" value="1"/>
</dbReference>
<evidence type="ECO:0000256" key="1">
    <source>
        <dbReference type="ARBA" id="ARBA00010466"/>
    </source>
</evidence>
<dbReference type="InterPro" id="IPR051054">
    <property type="entry name" value="SorC_transcr_regulators"/>
</dbReference>
<dbReference type="GO" id="GO:0006355">
    <property type="term" value="P:regulation of DNA-templated transcription"/>
    <property type="evidence" value="ECO:0007669"/>
    <property type="project" value="InterPro"/>
</dbReference>
<evidence type="ECO:0000256" key="4">
    <source>
        <dbReference type="ARBA" id="ARBA00023163"/>
    </source>
</evidence>
<accession>A0A1I0CR08</accession>
<evidence type="ECO:0000256" key="2">
    <source>
        <dbReference type="ARBA" id="ARBA00023015"/>
    </source>
</evidence>
<dbReference type="GO" id="GO:0030246">
    <property type="term" value="F:carbohydrate binding"/>
    <property type="evidence" value="ECO:0007669"/>
    <property type="project" value="InterPro"/>
</dbReference>
<dbReference type="Pfam" id="PF04198">
    <property type="entry name" value="Sugar-bind"/>
    <property type="match status" value="1"/>
</dbReference>
<evidence type="ECO:0000256" key="3">
    <source>
        <dbReference type="ARBA" id="ARBA00023125"/>
    </source>
</evidence>
<keyword evidence="4" id="KW-0804">Transcription</keyword>
<gene>
    <name evidence="7" type="ORF">SAMN05216197_108150</name>
</gene>